<comment type="catalytic activity">
    <reaction evidence="1">
        <text>ATP + protein L-histidine = ADP + protein N-phospho-L-histidine.</text>
        <dbReference type="EC" id="2.7.13.3"/>
    </reaction>
</comment>
<dbReference type="SMART" id="SM00260">
    <property type="entry name" value="CheW"/>
    <property type="match status" value="1"/>
</dbReference>
<dbReference type="Proteomes" id="UP000626026">
    <property type="component" value="Unassembled WGS sequence"/>
</dbReference>
<evidence type="ECO:0000256" key="5">
    <source>
        <dbReference type="SAM" id="MobiDB-lite"/>
    </source>
</evidence>
<dbReference type="EMBL" id="JACTVA010000071">
    <property type="protein sequence ID" value="MBC9209768.1"/>
    <property type="molecule type" value="Genomic_DNA"/>
</dbReference>
<dbReference type="Gene3D" id="3.30.565.10">
    <property type="entry name" value="Histidine kinase-like ATPase, C-terminal domain"/>
    <property type="match status" value="1"/>
</dbReference>
<keyword evidence="4" id="KW-0175">Coiled coil</keyword>
<feature type="modified residue" description="4-aspartylphosphate" evidence="3">
    <location>
        <position position="558"/>
    </location>
</feature>
<proteinExistence type="predicted"/>
<feature type="domain" description="CheW-like" evidence="7">
    <location>
        <begin position="344"/>
        <end position="484"/>
    </location>
</feature>
<dbReference type="InterPro" id="IPR036890">
    <property type="entry name" value="HATPase_C_sf"/>
</dbReference>
<dbReference type="RefSeq" id="WP_187786893.1">
    <property type="nucleotide sequence ID" value="NZ_JACTVA010000071.1"/>
</dbReference>
<evidence type="ECO:0000256" key="4">
    <source>
        <dbReference type="SAM" id="Coils"/>
    </source>
</evidence>
<dbReference type="PROSITE" id="PS50110">
    <property type="entry name" value="RESPONSE_REGULATORY"/>
    <property type="match status" value="1"/>
</dbReference>
<dbReference type="Pfam" id="PF02518">
    <property type="entry name" value="HATPase_c"/>
    <property type="match status" value="1"/>
</dbReference>
<dbReference type="SMART" id="SM00448">
    <property type="entry name" value="REC"/>
    <property type="match status" value="1"/>
</dbReference>
<dbReference type="PANTHER" id="PTHR43395:SF1">
    <property type="entry name" value="CHEMOTAXIS PROTEIN CHEA"/>
    <property type="match status" value="1"/>
</dbReference>
<feature type="coiled-coil region" evidence="4">
    <location>
        <begin position="76"/>
        <end position="129"/>
    </location>
</feature>
<accession>A0ABR7RTW0</accession>
<reference evidence="8 9" key="1">
    <citation type="journal article" date="2013" name="Int. J. Syst. Evol. Microbiol.">
        <title>Roseomonas aerophila sp. nov., isolated from air.</title>
        <authorList>
            <person name="Kim S.J."/>
            <person name="Weon H.Y."/>
            <person name="Ahn J.H."/>
            <person name="Hong S.B."/>
            <person name="Seok S.J."/>
            <person name="Whang K.S."/>
            <person name="Kwon S.W."/>
        </authorList>
    </citation>
    <scope>NUCLEOTIDE SEQUENCE [LARGE SCALE GENOMIC DNA]</scope>
    <source>
        <strain evidence="8 9">NBRC 108923</strain>
    </source>
</reference>
<keyword evidence="3" id="KW-0597">Phosphoprotein</keyword>
<name>A0ABR7RTW0_9PROT</name>
<gene>
    <name evidence="8" type="ORF">IBL26_23225</name>
</gene>
<evidence type="ECO:0000259" key="7">
    <source>
        <dbReference type="PROSITE" id="PS50851"/>
    </source>
</evidence>
<dbReference type="InterPro" id="IPR003594">
    <property type="entry name" value="HATPase_dom"/>
</dbReference>
<feature type="domain" description="Response regulatory" evidence="6">
    <location>
        <begin position="507"/>
        <end position="625"/>
    </location>
</feature>
<dbReference type="SUPFAM" id="SSF50341">
    <property type="entry name" value="CheW-like"/>
    <property type="match status" value="1"/>
</dbReference>
<feature type="region of interest" description="Disordered" evidence="5">
    <location>
        <begin position="18"/>
        <end position="37"/>
    </location>
</feature>
<dbReference type="InterPro" id="IPR004358">
    <property type="entry name" value="Sig_transdc_His_kin-like_C"/>
</dbReference>
<dbReference type="PROSITE" id="PS50851">
    <property type="entry name" value="CHEW"/>
    <property type="match status" value="1"/>
</dbReference>
<dbReference type="Gene3D" id="3.40.50.2300">
    <property type="match status" value="1"/>
</dbReference>
<dbReference type="InterPro" id="IPR051315">
    <property type="entry name" value="Bact_Chemotaxis_CheA"/>
</dbReference>
<evidence type="ECO:0000256" key="2">
    <source>
        <dbReference type="ARBA" id="ARBA00012438"/>
    </source>
</evidence>
<feature type="non-terminal residue" evidence="8">
    <location>
        <position position="1"/>
    </location>
</feature>
<dbReference type="InterPro" id="IPR011006">
    <property type="entry name" value="CheY-like_superfamily"/>
</dbReference>
<dbReference type="InterPro" id="IPR036061">
    <property type="entry name" value="CheW-like_dom_sf"/>
</dbReference>
<dbReference type="EC" id="2.7.13.3" evidence="2"/>
<dbReference type="SUPFAM" id="SSF52172">
    <property type="entry name" value="CheY-like"/>
    <property type="match status" value="1"/>
</dbReference>
<dbReference type="PRINTS" id="PR00344">
    <property type="entry name" value="BCTRLSENSOR"/>
</dbReference>
<dbReference type="SMART" id="SM00387">
    <property type="entry name" value="HATPase_c"/>
    <property type="match status" value="1"/>
</dbReference>
<sequence>AEALRALAAVLPGAAPAAEAAPMAPPPPSIPEAASGPVADAAVPDAAPVEYLRINATQIETLSTAVHALSEEVSRQAGLEAGLRGLEGELDGLRREWEALLRTQADPRLRQAERGLARLSRTAARLRREHRAHSWTAEAAAQRVRDQVETIALVPAETILGPLGRMARELAREAGQDVSVRLEGMDLQADRRVLQTLKDPVLHLLRNAISHGVEAPEERAARGKPAKAEIVLRLSGRGGLLVLTVGDDGRGPDLARIEATAIRQGLLPERAPGAPPPHPDRLLALVFEPGFSTAAEIDRLSGRGMGLSVVAEAARRLRGDALMRARHSGGGTLVEIAVPFSAARQRLLLVEADGQTYGVPSHGVERLLRLPVSTVESVEGQAVIRIEAGGQDVVVPVIALPALLGASSATIPVEGGHVNAMLLRRGQRRCAVAVEAARDVQTLLVDSLEAPGLDAELVSGVAPREGDLAVLVLSPEGLVGRWLRDEGHVGAGALGLAPVPERQATRTILVVDDSITTRTLEKSILEAQGYRVLLSVDGLDALNLLRGGEDVVDLVVADVEMPRMDGFALLQAVKNDPRLAPLPVILMTSRTDPEDIRRGLDLGAGAYIAKQKFDQRELLATIGQML</sequence>
<keyword evidence="9" id="KW-1185">Reference proteome</keyword>
<evidence type="ECO:0000313" key="8">
    <source>
        <dbReference type="EMBL" id="MBC9209768.1"/>
    </source>
</evidence>
<dbReference type="InterPro" id="IPR001789">
    <property type="entry name" value="Sig_transdc_resp-reg_receiver"/>
</dbReference>
<protein>
    <recommendedName>
        <fullName evidence="2">histidine kinase</fullName>
        <ecNumber evidence="2">2.7.13.3</ecNumber>
    </recommendedName>
</protein>
<evidence type="ECO:0000256" key="1">
    <source>
        <dbReference type="ARBA" id="ARBA00000085"/>
    </source>
</evidence>
<dbReference type="InterPro" id="IPR002545">
    <property type="entry name" value="CheW-lke_dom"/>
</dbReference>
<evidence type="ECO:0000259" key="6">
    <source>
        <dbReference type="PROSITE" id="PS50110"/>
    </source>
</evidence>
<dbReference type="Pfam" id="PF01584">
    <property type="entry name" value="CheW"/>
    <property type="match status" value="1"/>
</dbReference>
<dbReference type="PANTHER" id="PTHR43395">
    <property type="entry name" value="SENSOR HISTIDINE KINASE CHEA"/>
    <property type="match status" value="1"/>
</dbReference>
<comment type="caution">
    <text evidence="8">The sequence shown here is derived from an EMBL/GenBank/DDBJ whole genome shotgun (WGS) entry which is preliminary data.</text>
</comment>
<dbReference type="Pfam" id="PF00072">
    <property type="entry name" value="Response_reg"/>
    <property type="match status" value="1"/>
</dbReference>
<organism evidence="8 9">
    <name type="scientific">Teichococcus aerophilus</name>
    <dbReference type="NCBI Taxonomy" id="1224513"/>
    <lineage>
        <taxon>Bacteria</taxon>
        <taxon>Pseudomonadati</taxon>
        <taxon>Pseudomonadota</taxon>
        <taxon>Alphaproteobacteria</taxon>
        <taxon>Acetobacterales</taxon>
        <taxon>Roseomonadaceae</taxon>
        <taxon>Roseomonas</taxon>
    </lineage>
</organism>
<evidence type="ECO:0000313" key="9">
    <source>
        <dbReference type="Proteomes" id="UP000626026"/>
    </source>
</evidence>
<evidence type="ECO:0000256" key="3">
    <source>
        <dbReference type="PROSITE-ProRule" id="PRU00169"/>
    </source>
</evidence>
<dbReference type="SUPFAM" id="SSF55874">
    <property type="entry name" value="ATPase domain of HSP90 chaperone/DNA topoisomerase II/histidine kinase"/>
    <property type="match status" value="1"/>
</dbReference>